<dbReference type="AlphaFoldDB" id="A0A9J6AHB5"/>
<dbReference type="EMBL" id="JACXVP010000002">
    <property type="protein sequence ID" value="KAG5623415.1"/>
    <property type="molecule type" value="Genomic_DNA"/>
</dbReference>
<dbReference type="PANTHER" id="PTHR43763">
    <property type="entry name" value="XAA-PRO AMINOPEPTIDASE 1"/>
    <property type="match status" value="1"/>
</dbReference>
<comment type="caution">
    <text evidence="1">The sequence shown here is derived from an EMBL/GenBank/DDBJ whole genome shotgun (WGS) entry which is preliminary data.</text>
</comment>
<dbReference type="PANTHER" id="PTHR43763:SF9">
    <property type="entry name" value="XAA-PRO AMINOPEPTIDASE P ISOFORM X4-RELATED"/>
    <property type="match status" value="1"/>
</dbReference>
<organism evidence="1 2">
    <name type="scientific">Solanum commersonii</name>
    <name type="common">Commerson's wild potato</name>
    <name type="synonym">Commerson's nightshade</name>
    <dbReference type="NCBI Taxonomy" id="4109"/>
    <lineage>
        <taxon>Eukaryota</taxon>
        <taxon>Viridiplantae</taxon>
        <taxon>Streptophyta</taxon>
        <taxon>Embryophyta</taxon>
        <taxon>Tracheophyta</taxon>
        <taxon>Spermatophyta</taxon>
        <taxon>Magnoliopsida</taxon>
        <taxon>eudicotyledons</taxon>
        <taxon>Gunneridae</taxon>
        <taxon>Pentapetalae</taxon>
        <taxon>asterids</taxon>
        <taxon>lamiids</taxon>
        <taxon>Solanales</taxon>
        <taxon>Solanaceae</taxon>
        <taxon>Solanoideae</taxon>
        <taxon>Solaneae</taxon>
        <taxon>Solanum</taxon>
    </lineage>
</organism>
<protein>
    <submittedName>
        <fullName evidence="1">Uncharacterized protein</fullName>
    </submittedName>
</protein>
<keyword evidence="2" id="KW-1185">Reference proteome</keyword>
<accession>A0A9J6AHB5</accession>
<dbReference type="OrthoDB" id="550883at2759"/>
<proteinExistence type="predicted"/>
<name>A0A9J6AHB5_SOLCO</name>
<gene>
    <name evidence="1" type="ORF">H5410_008633</name>
</gene>
<dbReference type="Proteomes" id="UP000824120">
    <property type="component" value="Chromosome 2"/>
</dbReference>
<evidence type="ECO:0000313" key="1">
    <source>
        <dbReference type="EMBL" id="KAG5623415.1"/>
    </source>
</evidence>
<reference evidence="1 2" key="1">
    <citation type="submission" date="2020-09" db="EMBL/GenBank/DDBJ databases">
        <title>De no assembly of potato wild relative species, Solanum commersonii.</title>
        <authorList>
            <person name="Cho K."/>
        </authorList>
    </citation>
    <scope>NUCLEOTIDE SEQUENCE [LARGE SCALE GENOMIC DNA]</scope>
    <source>
        <strain evidence="1">LZ3.2</strain>
        <tissue evidence="1">Leaf</tissue>
    </source>
</reference>
<dbReference type="InterPro" id="IPR050422">
    <property type="entry name" value="X-Pro_aminopeptidase_P"/>
</dbReference>
<sequence>MNPVEIEELKQSHFRDGAAVVQYLAWLDKQLFMVSVVWQDEFQPCSNYGAYMGHLVISWRLKVPNRRNSLGTKRLTEVSVSDKLEEFRASNKVLKGHISLGNARFPNGTNDWNTERDDQQPDRGHDCKISCFTEWGVLLRDDNSVANFFADTTSYN</sequence>
<evidence type="ECO:0000313" key="2">
    <source>
        <dbReference type="Proteomes" id="UP000824120"/>
    </source>
</evidence>